<accession>A0A6J7KAN8</accession>
<evidence type="ECO:0000313" key="1">
    <source>
        <dbReference type="EMBL" id="CAB4951352.1"/>
    </source>
</evidence>
<sequence>MRGFRFISALITVAFALQPMSAVAQTLMRPDKSTTVTSTTPLLIVGSYGVGGLVRAIYPSSDPTISSSFEWFADGQLLPLATSSQLAITAEFVGKRVSARITLRKPDFEDLVVSVQGAIVHNGLPTSGSTMGYKGETINLPGCFSPRSTALDTPSIGWTIFLSCNPWNTDYGNPTERKFAWYRNGSLIDGASGQEYRLQPIDSGREFWGFFQTTYENGYVFTEAKKLAAPIPFVSQAGKPTIKGTLTLHATLTAQVSSPDEATAFSYQWFSDYLPVAGATSKTFKVRSQDVGKAVQVMVTAEQPRYATITKLSDPAVGAKVPTLDAMDAYSEIYQAVQTTTTNYDMNYIVSPTVTEAMLAREKTLLQRAADYWAKDYTPSGVTVVYVTKVDSVWAENLVQQHPSWVGSIQGGITSWINKQNCGFALAFMADGKQVFIECLHDGADRSLQDDSVGAHEYTHWFQYAQNPAIYLYTVPWLVEGQGNFFGQALNTAPKDPKLQFINFSLAGYATQWDIYNGYPFASFKQLDILDRANVYENEILLQRNGMVWDQYLLGSLVCEWLVSKFGADKLVSWTKLLMATKGQNRDTESAANAVAFKSTFGFEYADLATWITPYLAARSAQLRAAWFAQTKNQINQQTLFSTQQVPDFTVQQTSLNDDQKDWITRRVKDGPIRLVVCTANYSSKSSKSDIKKYQLRAKNSCDFAKSMVGGFGVPPIVSTKLVKKANSTLDGAVFLTF</sequence>
<name>A0A6J7KAN8_9ZZZZ</name>
<protein>
    <submittedName>
        <fullName evidence="1">Unannotated protein</fullName>
    </submittedName>
</protein>
<gene>
    <name evidence="1" type="ORF">UFOPK3837_00452</name>
</gene>
<dbReference type="EMBL" id="CAFBNO010000011">
    <property type="protein sequence ID" value="CAB4951352.1"/>
    <property type="molecule type" value="Genomic_DNA"/>
</dbReference>
<reference evidence="1" key="1">
    <citation type="submission" date="2020-05" db="EMBL/GenBank/DDBJ databases">
        <authorList>
            <person name="Chiriac C."/>
            <person name="Salcher M."/>
            <person name="Ghai R."/>
            <person name="Kavagutti S V."/>
        </authorList>
    </citation>
    <scope>NUCLEOTIDE SEQUENCE</scope>
</reference>
<organism evidence="1">
    <name type="scientific">freshwater metagenome</name>
    <dbReference type="NCBI Taxonomy" id="449393"/>
    <lineage>
        <taxon>unclassified sequences</taxon>
        <taxon>metagenomes</taxon>
        <taxon>ecological metagenomes</taxon>
    </lineage>
</organism>
<dbReference type="AlphaFoldDB" id="A0A6J7KAN8"/>
<proteinExistence type="predicted"/>
<dbReference type="Gene3D" id="2.60.40.2700">
    <property type="match status" value="1"/>
</dbReference>